<dbReference type="AlphaFoldDB" id="A0A4Y2FWN3"/>
<dbReference type="Gene3D" id="3.30.420.10">
    <property type="entry name" value="Ribonuclease H-like superfamily/Ribonuclease H"/>
    <property type="match status" value="1"/>
</dbReference>
<organism evidence="1 2">
    <name type="scientific">Araneus ventricosus</name>
    <name type="common">Orbweaver spider</name>
    <name type="synonym">Epeira ventricosa</name>
    <dbReference type="NCBI Taxonomy" id="182803"/>
    <lineage>
        <taxon>Eukaryota</taxon>
        <taxon>Metazoa</taxon>
        <taxon>Ecdysozoa</taxon>
        <taxon>Arthropoda</taxon>
        <taxon>Chelicerata</taxon>
        <taxon>Arachnida</taxon>
        <taxon>Araneae</taxon>
        <taxon>Araneomorphae</taxon>
        <taxon>Entelegynae</taxon>
        <taxon>Araneoidea</taxon>
        <taxon>Araneidae</taxon>
        <taxon>Araneus</taxon>
    </lineage>
</organism>
<gene>
    <name evidence="1" type="ORF">AVEN_152581_1</name>
</gene>
<reference evidence="1 2" key="1">
    <citation type="journal article" date="2019" name="Sci. Rep.">
        <title>Orb-weaving spider Araneus ventricosus genome elucidates the spidroin gene catalogue.</title>
        <authorList>
            <person name="Kono N."/>
            <person name="Nakamura H."/>
            <person name="Ohtoshi R."/>
            <person name="Moran D.A.P."/>
            <person name="Shinohara A."/>
            <person name="Yoshida Y."/>
            <person name="Fujiwara M."/>
            <person name="Mori M."/>
            <person name="Tomita M."/>
            <person name="Arakawa K."/>
        </authorList>
    </citation>
    <scope>NUCLEOTIDE SEQUENCE [LARGE SCALE GENOMIC DNA]</scope>
</reference>
<dbReference type="Proteomes" id="UP000499080">
    <property type="component" value="Unassembled WGS sequence"/>
</dbReference>
<accession>A0A4Y2FWN3</accession>
<sequence>MDDNARLHRSRTLEELLESEEDISRMDWSAYSPDLNPREHVWDAFGGDGFRFDYIRRKSIQQLKGMLNEEWAFLPQQLMDNLMLSLNRRCQRTIVVKTDHILYLGTFSCFPPFWADN</sequence>
<proteinExistence type="predicted"/>
<name>A0A4Y2FWN3_ARAVE</name>
<protein>
    <submittedName>
        <fullName evidence="1">Uncharacterized protein</fullName>
    </submittedName>
</protein>
<dbReference type="OrthoDB" id="120326at2759"/>
<evidence type="ECO:0000313" key="2">
    <source>
        <dbReference type="Proteomes" id="UP000499080"/>
    </source>
</evidence>
<evidence type="ECO:0000313" key="1">
    <source>
        <dbReference type="EMBL" id="GBM45541.1"/>
    </source>
</evidence>
<comment type="caution">
    <text evidence="1">The sequence shown here is derived from an EMBL/GenBank/DDBJ whole genome shotgun (WGS) entry which is preliminary data.</text>
</comment>
<dbReference type="GO" id="GO:0003676">
    <property type="term" value="F:nucleic acid binding"/>
    <property type="evidence" value="ECO:0007669"/>
    <property type="project" value="InterPro"/>
</dbReference>
<dbReference type="EMBL" id="BGPR01001103">
    <property type="protein sequence ID" value="GBM45541.1"/>
    <property type="molecule type" value="Genomic_DNA"/>
</dbReference>
<dbReference type="InterPro" id="IPR036397">
    <property type="entry name" value="RNaseH_sf"/>
</dbReference>
<keyword evidence="2" id="KW-1185">Reference proteome</keyword>